<protein>
    <recommendedName>
        <fullName evidence="3">Endonuclease/exonuclease/phosphatase domain-containing protein</fullName>
    </recommendedName>
</protein>
<sequence length="82" mass="9242">MTFCTYNTRTLASEAAIKDLIMQAKKTKYDVIGLTETRRRHLLNAEHATVEVLVDLASSSTRVWQITSTLSNKLRPELDDCG</sequence>
<dbReference type="AlphaFoldDB" id="W2T994"/>
<name>W2T994_NECAM</name>
<keyword evidence="2" id="KW-1185">Reference proteome</keyword>
<evidence type="ECO:0000313" key="1">
    <source>
        <dbReference type="EMBL" id="ETN78433.1"/>
    </source>
</evidence>
<proteinExistence type="predicted"/>
<evidence type="ECO:0008006" key="3">
    <source>
        <dbReference type="Google" id="ProtNLM"/>
    </source>
</evidence>
<organism evidence="1 2">
    <name type="scientific">Necator americanus</name>
    <name type="common">Human hookworm</name>
    <dbReference type="NCBI Taxonomy" id="51031"/>
    <lineage>
        <taxon>Eukaryota</taxon>
        <taxon>Metazoa</taxon>
        <taxon>Ecdysozoa</taxon>
        <taxon>Nematoda</taxon>
        <taxon>Chromadorea</taxon>
        <taxon>Rhabditida</taxon>
        <taxon>Rhabditina</taxon>
        <taxon>Rhabditomorpha</taxon>
        <taxon>Strongyloidea</taxon>
        <taxon>Ancylostomatidae</taxon>
        <taxon>Bunostominae</taxon>
        <taxon>Necator</taxon>
    </lineage>
</organism>
<evidence type="ECO:0000313" key="2">
    <source>
        <dbReference type="Proteomes" id="UP000053676"/>
    </source>
</evidence>
<dbReference type="Proteomes" id="UP000053676">
    <property type="component" value="Unassembled WGS sequence"/>
</dbReference>
<dbReference type="EMBL" id="KI659903">
    <property type="protein sequence ID" value="ETN78433.1"/>
    <property type="molecule type" value="Genomic_DNA"/>
</dbReference>
<reference evidence="2" key="1">
    <citation type="journal article" date="2014" name="Nat. Genet.">
        <title>Genome of the human hookworm Necator americanus.</title>
        <authorList>
            <person name="Tang Y.T."/>
            <person name="Gao X."/>
            <person name="Rosa B.A."/>
            <person name="Abubucker S."/>
            <person name="Hallsworth-Pepin K."/>
            <person name="Martin J."/>
            <person name="Tyagi R."/>
            <person name="Heizer E."/>
            <person name="Zhang X."/>
            <person name="Bhonagiri-Palsikar V."/>
            <person name="Minx P."/>
            <person name="Warren W.C."/>
            <person name="Wang Q."/>
            <person name="Zhan B."/>
            <person name="Hotez P.J."/>
            <person name="Sternberg P.W."/>
            <person name="Dougall A."/>
            <person name="Gaze S.T."/>
            <person name="Mulvenna J."/>
            <person name="Sotillo J."/>
            <person name="Ranganathan S."/>
            <person name="Rabelo E.M."/>
            <person name="Wilson R.K."/>
            <person name="Felgner P.L."/>
            <person name="Bethony J."/>
            <person name="Hawdon J.M."/>
            <person name="Gasser R.B."/>
            <person name="Loukas A."/>
            <person name="Mitreva M."/>
        </authorList>
    </citation>
    <scope>NUCLEOTIDE SEQUENCE [LARGE SCALE GENOMIC DNA]</scope>
</reference>
<gene>
    <name evidence="1" type="ORF">NECAME_02870</name>
</gene>
<accession>W2T994</accession>
<dbReference type="KEGG" id="nai:NECAME_02870"/>
<dbReference type="OrthoDB" id="5813559at2759"/>